<gene>
    <name evidence="1" type="ORF">GCM10011499_03360</name>
</gene>
<sequence length="58" mass="6375">MQTHSLIRANPLRLRINVADMNLDGVRPGECMNFAHGISLNGAKGEFVSYRFAQQDGG</sequence>
<organism evidence="1 2">
    <name type="scientific">Pelagibacterium lentulum</name>
    <dbReference type="NCBI Taxonomy" id="2029865"/>
    <lineage>
        <taxon>Bacteria</taxon>
        <taxon>Pseudomonadati</taxon>
        <taxon>Pseudomonadota</taxon>
        <taxon>Alphaproteobacteria</taxon>
        <taxon>Hyphomicrobiales</taxon>
        <taxon>Devosiaceae</taxon>
        <taxon>Pelagibacterium</taxon>
    </lineage>
</organism>
<dbReference type="EMBL" id="BMKB01000001">
    <property type="protein sequence ID" value="GGA37321.1"/>
    <property type="molecule type" value="Genomic_DNA"/>
</dbReference>
<evidence type="ECO:0000313" key="1">
    <source>
        <dbReference type="EMBL" id="GGA37321.1"/>
    </source>
</evidence>
<accession>A0A916R6W7</accession>
<dbReference type="Proteomes" id="UP000596977">
    <property type="component" value="Unassembled WGS sequence"/>
</dbReference>
<keyword evidence="2" id="KW-1185">Reference proteome</keyword>
<dbReference type="AlphaFoldDB" id="A0A916R6W7"/>
<name>A0A916R6W7_9HYPH</name>
<evidence type="ECO:0000313" key="2">
    <source>
        <dbReference type="Proteomes" id="UP000596977"/>
    </source>
</evidence>
<proteinExistence type="predicted"/>
<reference evidence="1 2" key="1">
    <citation type="journal article" date="2014" name="Int. J. Syst. Evol. Microbiol.">
        <title>Complete genome sequence of Corynebacterium casei LMG S-19264T (=DSM 44701T), isolated from a smear-ripened cheese.</title>
        <authorList>
            <consortium name="US DOE Joint Genome Institute (JGI-PGF)"/>
            <person name="Walter F."/>
            <person name="Albersmeier A."/>
            <person name="Kalinowski J."/>
            <person name="Ruckert C."/>
        </authorList>
    </citation>
    <scope>NUCLEOTIDE SEQUENCE [LARGE SCALE GENOMIC DNA]</scope>
    <source>
        <strain evidence="1 2">CGMCC 1.15896</strain>
    </source>
</reference>
<comment type="caution">
    <text evidence="1">The sequence shown here is derived from an EMBL/GenBank/DDBJ whole genome shotgun (WGS) entry which is preliminary data.</text>
</comment>
<protein>
    <submittedName>
        <fullName evidence="1">Uncharacterized protein</fullName>
    </submittedName>
</protein>